<reference evidence="3" key="2">
    <citation type="submission" date="2023-11" db="UniProtKB">
        <authorList>
            <consortium name="WormBaseParasite"/>
        </authorList>
    </citation>
    <scope>IDENTIFICATION</scope>
</reference>
<protein>
    <submittedName>
        <fullName evidence="3">Uncharacterized protein</fullName>
    </submittedName>
</protein>
<evidence type="ECO:0000313" key="2">
    <source>
        <dbReference type="Proteomes" id="UP000050795"/>
    </source>
</evidence>
<reference evidence="2" key="1">
    <citation type="submission" date="2022-06" db="EMBL/GenBank/DDBJ databases">
        <authorList>
            <person name="Berger JAMES D."/>
            <person name="Berger JAMES D."/>
        </authorList>
    </citation>
    <scope>NUCLEOTIDE SEQUENCE [LARGE SCALE GENOMIC DNA]</scope>
</reference>
<proteinExistence type="predicted"/>
<keyword evidence="2" id="KW-1185">Reference proteome</keyword>
<accession>A0AA85JXQ6</accession>
<evidence type="ECO:0000256" key="1">
    <source>
        <dbReference type="SAM" id="SignalP"/>
    </source>
</evidence>
<keyword evidence="1" id="KW-0732">Signal</keyword>
<feature type="signal peptide" evidence="1">
    <location>
        <begin position="1"/>
        <end position="19"/>
    </location>
</feature>
<dbReference type="AlphaFoldDB" id="A0AA85JXQ6"/>
<feature type="chain" id="PRO_5041635999" evidence="1">
    <location>
        <begin position="20"/>
        <end position="62"/>
    </location>
</feature>
<evidence type="ECO:0000313" key="3">
    <source>
        <dbReference type="WBParaSite" id="TREG1_43060.1"/>
    </source>
</evidence>
<dbReference type="WBParaSite" id="TREG1_43060.1">
    <property type="protein sequence ID" value="TREG1_43060.1"/>
    <property type="gene ID" value="TREG1_43060"/>
</dbReference>
<name>A0AA85JXQ6_TRIRE</name>
<dbReference type="Proteomes" id="UP000050795">
    <property type="component" value="Unassembled WGS sequence"/>
</dbReference>
<sequence>MNRLLLLLKMIVILFKVAAESKPSTVTEQPFTIYTLDHNPRILRYRRLPHVYIRHRHSFNPT</sequence>
<organism evidence="2 3">
    <name type="scientific">Trichobilharzia regenti</name>
    <name type="common">Nasal bird schistosome</name>
    <dbReference type="NCBI Taxonomy" id="157069"/>
    <lineage>
        <taxon>Eukaryota</taxon>
        <taxon>Metazoa</taxon>
        <taxon>Spiralia</taxon>
        <taxon>Lophotrochozoa</taxon>
        <taxon>Platyhelminthes</taxon>
        <taxon>Trematoda</taxon>
        <taxon>Digenea</taxon>
        <taxon>Strigeidida</taxon>
        <taxon>Schistosomatoidea</taxon>
        <taxon>Schistosomatidae</taxon>
        <taxon>Trichobilharzia</taxon>
    </lineage>
</organism>